<dbReference type="InterPro" id="IPR017972">
    <property type="entry name" value="Cyt_P450_CS"/>
</dbReference>
<proteinExistence type="inferred from homology"/>
<dbReference type="InterPro" id="IPR001128">
    <property type="entry name" value="Cyt_P450"/>
</dbReference>
<evidence type="ECO:0000256" key="6">
    <source>
        <dbReference type="ARBA" id="ARBA00023004"/>
    </source>
</evidence>
<dbReference type="PRINTS" id="PR00385">
    <property type="entry name" value="P450"/>
</dbReference>
<keyword evidence="10" id="KW-1133">Transmembrane helix</keyword>
<comment type="similarity">
    <text evidence="2 9">Belongs to the cytochrome P450 family.</text>
</comment>
<dbReference type="PROSITE" id="PS00086">
    <property type="entry name" value="CYTOCHROME_P450"/>
    <property type="match status" value="1"/>
</dbReference>
<evidence type="ECO:0000313" key="11">
    <source>
        <dbReference type="EMBL" id="OAY28387.1"/>
    </source>
</evidence>
<evidence type="ECO:0000256" key="1">
    <source>
        <dbReference type="ARBA" id="ARBA00001971"/>
    </source>
</evidence>
<dbReference type="AlphaFoldDB" id="A0A2C9UDF5"/>
<reference evidence="11" key="1">
    <citation type="submission" date="2016-02" db="EMBL/GenBank/DDBJ databases">
        <title>WGS assembly of Manihot esculenta.</title>
        <authorList>
            <person name="Bredeson J.V."/>
            <person name="Prochnik S.E."/>
            <person name="Lyons J.B."/>
            <person name="Schmutz J."/>
            <person name="Grimwood J."/>
            <person name="Vrebalov J."/>
            <person name="Bart R.S."/>
            <person name="Amuge T."/>
            <person name="Ferguson M.E."/>
            <person name="Green R."/>
            <person name="Putnam N."/>
            <person name="Stites J."/>
            <person name="Rounsley S."/>
            <person name="Rokhsar D.S."/>
        </authorList>
    </citation>
    <scope>NUCLEOTIDE SEQUENCE [LARGE SCALE GENOMIC DNA]</scope>
    <source>
        <tissue evidence="11">Leaf</tissue>
    </source>
</reference>
<comment type="cofactor">
    <cofactor evidence="1 8">
        <name>heme</name>
        <dbReference type="ChEBI" id="CHEBI:30413"/>
    </cofactor>
</comment>
<dbReference type="PANTHER" id="PTHR47955">
    <property type="entry name" value="CYTOCHROME P450 FAMILY 71 PROTEIN"/>
    <property type="match status" value="1"/>
</dbReference>
<dbReference type="GO" id="GO:0020037">
    <property type="term" value="F:heme binding"/>
    <property type="evidence" value="ECO:0007669"/>
    <property type="project" value="InterPro"/>
</dbReference>
<accession>A0A2C9UDF5</accession>
<dbReference type="InterPro" id="IPR002401">
    <property type="entry name" value="Cyt_P450_E_grp-I"/>
</dbReference>
<evidence type="ECO:0000256" key="10">
    <source>
        <dbReference type="SAM" id="Phobius"/>
    </source>
</evidence>
<dbReference type="InterPro" id="IPR036396">
    <property type="entry name" value="Cyt_P450_sf"/>
</dbReference>
<evidence type="ECO:0000256" key="2">
    <source>
        <dbReference type="ARBA" id="ARBA00010617"/>
    </source>
</evidence>
<keyword evidence="10" id="KW-0472">Membrane</keyword>
<dbReference type="SUPFAM" id="SSF48264">
    <property type="entry name" value="Cytochrome P450"/>
    <property type="match status" value="1"/>
</dbReference>
<name>A0A2C9UDF5_MANES</name>
<keyword evidence="6 8" id="KW-0408">Iron</keyword>
<dbReference type="CDD" id="cd11072">
    <property type="entry name" value="CYP71-like"/>
    <property type="match status" value="1"/>
</dbReference>
<keyword evidence="3 8" id="KW-0349">Heme</keyword>
<dbReference type="FunFam" id="1.10.630.10:FF:000008">
    <property type="entry name" value="Cytochrome P450 71D8"/>
    <property type="match status" value="1"/>
</dbReference>
<gene>
    <name evidence="11" type="ORF">MANES_15G062200</name>
</gene>
<dbReference type="EMBL" id="CM004401">
    <property type="protein sequence ID" value="OAY28387.1"/>
    <property type="molecule type" value="Genomic_DNA"/>
</dbReference>
<keyword evidence="7 9" id="KW-0503">Monooxygenase</keyword>
<keyword evidence="5 9" id="KW-0560">Oxidoreductase</keyword>
<keyword evidence="10" id="KW-0812">Transmembrane</keyword>
<dbReference type="PANTHER" id="PTHR47955:SF8">
    <property type="entry name" value="CYTOCHROME P450 71D11-LIKE"/>
    <property type="match status" value="1"/>
</dbReference>
<dbReference type="GO" id="GO:0005506">
    <property type="term" value="F:iron ion binding"/>
    <property type="evidence" value="ECO:0007669"/>
    <property type="project" value="InterPro"/>
</dbReference>
<dbReference type="Pfam" id="PF00067">
    <property type="entry name" value="p450"/>
    <property type="match status" value="1"/>
</dbReference>
<evidence type="ECO:0000256" key="5">
    <source>
        <dbReference type="ARBA" id="ARBA00023002"/>
    </source>
</evidence>
<evidence type="ECO:0000256" key="7">
    <source>
        <dbReference type="ARBA" id="ARBA00023033"/>
    </source>
</evidence>
<dbReference type="PRINTS" id="PR00463">
    <property type="entry name" value="EP450I"/>
</dbReference>
<sequence>MEFPFPIISAICAFLLFLVMLNILVKSKANKNSTLKLPPGPWKLPFIGNVHSLLGSLPHHKLADLAQKHGSLMHLQLGEVSTIVVSSAEVAEEVLKTHDIVFAQRPLLIGSSILFYDCVDVAFSPYGTYWRQLRKICTVELLSPKRVQSFRSIREEEVSNLIKTISLTGNSPINLSEKLFLLTLSIISRAAVGKKCRDQEEFIATMQQSLSLSSGFAIAEMYPSIKVLELMSGLRPKLEKLHRQIDRIIENIVQEHKSEATASQVNGGEVEEDLIHVLLKLQEQGSLEVPLSDAGLKAIILQDVFTAGSETSSTTIEWAMTELLKNPKLMEEAQAEVRQVFNRKGTVDETGIHELKFLKSVIKETLRLHPPLSLIPRECRTSCEINGYNIPAKTKVVINAWAIGRDPKYWVQAERFRPERFLNSSIDYKGMDFEYLPFGSGRRMCPGISMALANVELPLAQLLYHFDWKLPSGLKPEDLDMTEAFGLTISKKEKLYLIPIPYHPFSVE</sequence>
<evidence type="ECO:0000256" key="4">
    <source>
        <dbReference type="ARBA" id="ARBA00022723"/>
    </source>
</evidence>
<evidence type="ECO:0000256" key="9">
    <source>
        <dbReference type="RuleBase" id="RU000461"/>
    </source>
</evidence>
<dbReference type="Gene3D" id="1.10.630.10">
    <property type="entry name" value="Cytochrome P450"/>
    <property type="match status" value="1"/>
</dbReference>
<evidence type="ECO:0000256" key="8">
    <source>
        <dbReference type="PIRSR" id="PIRSR602401-1"/>
    </source>
</evidence>
<organism evidence="11">
    <name type="scientific">Manihot esculenta</name>
    <name type="common">Cassava</name>
    <name type="synonym">Jatropha manihot</name>
    <dbReference type="NCBI Taxonomy" id="3983"/>
    <lineage>
        <taxon>Eukaryota</taxon>
        <taxon>Viridiplantae</taxon>
        <taxon>Streptophyta</taxon>
        <taxon>Embryophyta</taxon>
        <taxon>Tracheophyta</taxon>
        <taxon>Spermatophyta</taxon>
        <taxon>Magnoliopsida</taxon>
        <taxon>eudicotyledons</taxon>
        <taxon>Gunneridae</taxon>
        <taxon>Pentapetalae</taxon>
        <taxon>rosids</taxon>
        <taxon>fabids</taxon>
        <taxon>Malpighiales</taxon>
        <taxon>Euphorbiaceae</taxon>
        <taxon>Crotonoideae</taxon>
        <taxon>Manihoteae</taxon>
        <taxon>Manihot</taxon>
    </lineage>
</organism>
<feature type="transmembrane region" description="Helical" evidence="10">
    <location>
        <begin position="6"/>
        <end position="25"/>
    </location>
</feature>
<protein>
    <submittedName>
        <fullName evidence="11">Uncharacterized protein</fullName>
    </submittedName>
</protein>
<dbReference type="GO" id="GO:0004497">
    <property type="term" value="F:monooxygenase activity"/>
    <property type="evidence" value="ECO:0007669"/>
    <property type="project" value="UniProtKB-KW"/>
</dbReference>
<keyword evidence="4 8" id="KW-0479">Metal-binding</keyword>
<feature type="binding site" description="axial binding residue" evidence="8">
    <location>
        <position position="445"/>
    </location>
    <ligand>
        <name>heme</name>
        <dbReference type="ChEBI" id="CHEBI:30413"/>
    </ligand>
    <ligandPart>
        <name>Fe</name>
        <dbReference type="ChEBI" id="CHEBI:18248"/>
    </ligandPart>
</feature>
<evidence type="ECO:0000256" key="3">
    <source>
        <dbReference type="ARBA" id="ARBA00022617"/>
    </source>
</evidence>
<dbReference type="GO" id="GO:0016705">
    <property type="term" value="F:oxidoreductase activity, acting on paired donors, with incorporation or reduction of molecular oxygen"/>
    <property type="evidence" value="ECO:0007669"/>
    <property type="project" value="InterPro"/>
</dbReference>